<dbReference type="FunFam" id="3.90.870.10:FF:000009">
    <property type="entry name" value="Threonylcarbamoyl-AMP synthase, putative"/>
    <property type="match status" value="1"/>
</dbReference>
<dbReference type="Gene3D" id="3.40.50.11030">
    <property type="entry name" value="Threonylcarbamoyl-AMP synthase, C-terminal domain"/>
    <property type="match status" value="1"/>
</dbReference>
<accession>A0A143BNP7</accession>
<feature type="binding site" evidence="14">
    <location>
        <position position="121"/>
    </location>
    <ligand>
        <name>L-threonine</name>
        <dbReference type="ChEBI" id="CHEBI:57926"/>
    </ligand>
</feature>
<evidence type="ECO:0000256" key="5">
    <source>
        <dbReference type="ARBA" id="ARBA00022490"/>
    </source>
</evidence>
<dbReference type="Pfam" id="PF01300">
    <property type="entry name" value="Sua5_yciO_yrdC"/>
    <property type="match status" value="1"/>
</dbReference>
<dbReference type="EC" id="2.7.7.87" evidence="3 13"/>
<keyword evidence="17" id="KW-1185">Reference proteome</keyword>
<dbReference type="eggNOG" id="COG0009">
    <property type="taxonomic scope" value="Bacteria"/>
</dbReference>
<evidence type="ECO:0000256" key="11">
    <source>
        <dbReference type="ARBA" id="ARBA00029774"/>
    </source>
</evidence>
<evidence type="ECO:0000256" key="1">
    <source>
        <dbReference type="ARBA" id="ARBA00004496"/>
    </source>
</evidence>
<dbReference type="STRING" id="1379270.GEMMAAP_17205"/>
<evidence type="ECO:0000256" key="4">
    <source>
        <dbReference type="ARBA" id="ARBA00015492"/>
    </source>
</evidence>
<evidence type="ECO:0000256" key="12">
    <source>
        <dbReference type="ARBA" id="ARBA00048366"/>
    </source>
</evidence>
<dbReference type="InterPro" id="IPR010923">
    <property type="entry name" value="T(6)A37_SUA5"/>
</dbReference>
<dbReference type="SUPFAM" id="SSF55821">
    <property type="entry name" value="YrdC/RibB"/>
    <property type="match status" value="1"/>
</dbReference>
<comment type="function">
    <text evidence="13">Required for the formation of a threonylcarbamoyl group on adenosine at position 37 (t(6)A37) in tRNAs that read codons beginning with adenine.</text>
</comment>
<evidence type="ECO:0000256" key="14">
    <source>
        <dbReference type="PIRSR" id="PIRSR004930-1"/>
    </source>
</evidence>
<comment type="similarity">
    <text evidence="2 13">Belongs to the SUA5 family.</text>
</comment>
<feature type="binding site" evidence="14">
    <location>
        <position position="181"/>
    </location>
    <ligand>
        <name>L-threonine</name>
        <dbReference type="ChEBI" id="CHEBI:57926"/>
    </ligand>
</feature>
<dbReference type="InterPro" id="IPR006070">
    <property type="entry name" value="Sua5-like_dom"/>
</dbReference>
<dbReference type="KEGG" id="gph:GEMMAAP_17205"/>
<feature type="domain" description="YrdC-like" evidence="15">
    <location>
        <begin position="13"/>
        <end position="199"/>
    </location>
</feature>
<keyword evidence="9 13" id="KW-0547">Nucleotide-binding</keyword>
<feature type="binding site" evidence="14">
    <location>
        <position position="62"/>
    </location>
    <ligand>
        <name>ATP</name>
        <dbReference type="ChEBI" id="CHEBI:30616"/>
    </ligand>
</feature>
<evidence type="ECO:0000256" key="7">
    <source>
        <dbReference type="ARBA" id="ARBA00022694"/>
    </source>
</evidence>
<keyword evidence="7 13" id="KW-0819">tRNA processing</keyword>
<dbReference type="OrthoDB" id="9814580at2"/>
<feature type="binding site" evidence="14">
    <location>
        <position position="143"/>
    </location>
    <ligand>
        <name>ATP</name>
        <dbReference type="ChEBI" id="CHEBI:30616"/>
    </ligand>
</feature>
<comment type="subcellular location">
    <subcellularLocation>
        <location evidence="1 13">Cytoplasm</location>
    </subcellularLocation>
</comment>
<keyword evidence="8 13" id="KW-0548">Nucleotidyltransferase</keyword>
<dbReference type="PANTHER" id="PTHR17490:SF16">
    <property type="entry name" value="THREONYLCARBAMOYL-AMP SYNTHASE"/>
    <property type="match status" value="1"/>
</dbReference>
<name>A0A143BNP7_9BACT</name>
<feature type="binding site" evidence="14">
    <location>
        <position position="58"/>
    </location>
    <ligand>
        <name>ATP</name>
        <dbReference type="ChEBI" id="CHEBI:30616"/>
    </ligand>
</feature>
<dbReference type="GO" id="GO:0006450">
    <property type="term" value="P:regulation of translational fidelity"/>
    <property type="evidence" value="ECO:0007669"/>
    <property type="project" value="TreeGrafter"/>
</dbReference>
<evidence type="ECO:0000256" key="13">
    <source>
        <dbReference type="PIRNR" id="PIRNR004930"/>
    </source>
</evidence>
<dbReference type="GO" id="GO:0061710">
    <property type="term" value="F:L-threonylcarbamoyladenylate synthase"/>
    <property type="evidence" value="ECO:0007669"/>
    <property type="project" value="UniProtKB-EC"/>
</dbReference>
<evidence type="ECO:0000256" key="9">
    <source>
        <dbReference type="ARBA" id="ARBA00022741"/>
    </source>
</evidence>
<organism evidence="16 17">
    <name type="scientific">Gemmatimonas phototrophica</name>
    <dbReference type="NCBI Taxonomy" id="1379270"/>
    <lineage>
        <taxon>Bacteria</taxon>
        <taxon>Pseudomonadati</taxon>
        <taxon>Gemmatimonadota</taxon>
        <taxon>Gemmatimonadia</taxon>
        <taxon>Gemmatimonadales</taxon>
        <taxon>Gemmatimonadaceae</taxon>
        <taxon>Gemmatimonas</taxon>
    </lineage>
</organism>
<keyword evidence="5 13" id="KW-0963">Cytoplasm</keyword>
<evidence type="ECO:0000313" key="17">
    <source>
        <dbReference type="Proteomes" id="UP000076404"/>
    </source>
</evidence>
<reference evidence="16 17" key="2">
    <citation type="journal article" date="2016" name="Environ. Microbiol. Rep.">
        <title>Metagenomic evidence for the presence of phototrophic Gemmatimonadetes bacteria in diverse environments.</title>
        <authorList>
            <person name="Zeng Y."/>
            <person name="Baumbach J."/>
            <person name="Barbosa E.G."/>
            <person name="Azevedo V."/>
            <person name="Zhang C."/>
            <person name="Koblizek M."/>
        </authorList>
    </citation>
    <scope>NUCLEOTIDE SEQUENCE [LARGE SCALE GENOMIC DNA]</scope>
    <source>
        <strain evidence="16 17">AP64</strain>
    </source>
</reference>
<keyword evidence="10 13" id="KW-0067">ATP-binding</keyword>
<sequence>MTVVPVNPLHPEPHLIAAAAEQLRAGALVAFPTETVYGLGANALDAEAVARIYAAKGRPAWNPVIAHVPSVAAAKALARHWPATAQRLADAFWPGPLTLVVPKAPHVPGIATAGLDAVAVRMPNHPVALALLEAAARPIAAPSANRFTQISPTTAAHVERSLGDRVPLILDGGPCAVGIESTVVDCTGEDVVILRPGMLGRESLEAALEGLGVVVKHATRRAVSHQLGDDAAPLGGAPRSPGMVDRHYAPRAEVWLFETGQEGEMRQALAQRRDDHVSDKPVVALVRTVSFARDATPVQMLQMPGDPQAYARELYAALHHADGIDAGLVLIEAPPINDSAWDGVRDRLTRAAR</sequence>
<dbReference type="GO" id="GO:0008033">
    <property type="term" value="P:tRNA processing"/>
    <property type="evidence" value="ECO:0007669"/>
    <property type="project" value="UniProtKB-KW"/>
</dbReference>
<dbReference type="InterPro" id="IPR005145">
    <property type="entry name" value="Sua5_C"/>
</dbReference>
<keyword evidence="6 13" id="KW-0808">Transferase</keyword>
<comment type="catalytic activity">
    <reaction evidence="12 13">
        <text>L-threonine + hydrogencarbonate + ATP = L-threonylcarbamoyladenylate + diphosphate + H2O</text>
        <dbReference type="Rhea" id="RHEA:36407"/>
        <dbReference type="ChEBI" id="CHEBI:15377"/>
        <dbReference type="ChEBI" id="CHEBI:17544"/>
        <dbReference type="ChEBI" id="CHEBI:30616"/>
        <dbReference type="ChEBI" id="CHEBI:33019"/>
        <dbReference type="ChEBI" id="CHEBI:57926"/>
        <dbReference type="ChEBI" id="CHEBI:73682"/>
        <dbReference type="EC" id="2.7.7.87"/>
    </reaction>
</comment>
<dbReference type="PROSITE" id="PS51163">
    <property type="entry name" value="YRDC"/>
    <property type="match status" value="1"/>
</dbReference>
<dbReference type="EMBL" id="CP011454">
    <property type="protein sequence ID" value="AMW06054.1"/>
    <property type="molecule type" value="Genomic_DNA"/>
</dbReference>
<dbReference type="RefSeq" id="WP_053333565.1">
    <property type="nucleotide sequence ID" value="NZ_CP011454.1"/>
</dbReference>
<dbReference type="PANTHER" id="PTHR17490">
    <property type="entry name" value="SUA5"/>
    <property type="match status" value="1"/>
</dbReference>
<dbReference type="Gene3D" id="3.90.870.10">
    <property type="entry name" value="DHBP synthase"/>
    <property type="match status" value="1"/>
</dbReference>
<dbReference type="AlphaFoldDB" id="A0A143BNP7"/>
<feature type="binding site" evidence="14">
    <location>
        <position position="151"/>
    </location>
    <ligand>
        <name>ATP</name>
        <dbReference type="ChEBI" id="CHEBI:30616"/>
    </ligand>
</feature>
<evidence type="ECO:0000313" key="16">
    <source>
        <dbReference type="EMBL" id="AMW06054.1"/>
    </source>
</evidence>
<dbReference type="GO" id="GO:0005524">
    <property type="term" value="F:ATP binding"/>
    <property type="evidence" value="ECO:0007669"/>
    <property type="project" value="UniProtKB-UniRule"/>
</dbReference>
<feature type="binding site" evidence="14">
    <location>
        <position position="141"/>
    </location>
    <ligand>
        <name>L-threonine</name>
        <dbReference type="ChEBI" id="CHEBI:57926"/>
    </ligand>
</feature>
<proteinExistence type="inferred from homology"/>
<gene>
    <name evidence="16" type="ORF">GEMMAAP_17205</name>
</gene>
<dbReference type="NCBIfam" id="TIGR00057">
    <property type="entry name" value="L-threonylcarbamoyladenylate synthase"/>
    <property type="match status" value="1"/>
</dbReference>
<evidence type="ECO:0000259" key="15">
    <source>
        <dbReference type="PROSITE" id="PS51163"/>
    </source>
</evidence>
<feature type="binding site" evidence="14">
    <location>
        <position position="35"/>
    </location>
    <ligand>
        <name>L-threonine</name>
        <dbReference type="ChEBI" id="CHEBI:57926"/>
    </ligand>
</feature>
<dbReference type="GO" id="GO:0005737">
    <property type="term" value="C:cytoplasm"/>
    <property type="evidence" value="ECO:0007669"/>
    <property type="project" value="UniProtKB-SubCell"/>
</dbReference>
<dbReference type="InterPro" id="IPR050156">
    <property type="entry name" value="TC-AMP_synthase_SUA5"/>
</dbReference>
<dbReference type="InterPro" id="IPR017945">
    <property type="entry name" value="DHBP_synth_RibB-like_a/b_dom"/>
</dbReference>
<evidence type="ECO:0000256" key="8">
    <source>
        <dbReference type="ARBA" id="ARBA00022695"/>
    </source>
</evidence>
<evidence type="ECO:0000256" key="3">
    <source>
        <dbReference type="ARBA" id="ARBA00012584"/>
    </source>
</evidence>
<dbReference type="GO" id="GO:0003725">
    <property type="term" value="F:double-stranded RNA binding"/>
    <property type="evidence" value="ECO:0007669"/>
    <property type="project" value="UniProtKB-UniRule"/>
</dbReference>
<evidence type="ECO:0000256" key="2">
    <source>
        <dbReference type="ARBA" id="ARBA00007663"/>
    </source>
</evidence>
<evidence type="ECO:0000256" key="10">
    <source>
        <dbReference type="ARBA" id="ARBA00022840"/>
    </source>
</evidence>
<feature type="binding site" evidence="14">
    <location>
        <position position="67"/>
    </location>
    <ligand>
        <name>L-threonine</name>
        <dbReference type="ChEBI" id="CHEBI:57926"/>
    </ligand>
</feature>
<reference evidence="16 17" key="1">
    <citation type="journal article" date="2014" name="Proc. Natl. Acad. Sci. U.S.A.">
        <title>Functional type 2 photosynthetic reaction centers found in the rare bacterial phylum Gemmatimonadetes.</title>
        <authorList>
            <person name="Zeng Y."/>
            <person name="Feng F."/>
            <person name="Medova H."/>
            <person name="Dean J."/>
            <person name="Koblizek M."/>
        </authorList>
    </citation>
    <scope>NUCLEOTIDE SEQUENCE [LARGE SCALE GENOMIC DNA]</scope>
    <source>
        <strain evidence="16 17">AP64</strain>
    </source>
</reference>
<dbReference type="PIRSF" id="PIRSF004930">
    <property type="entry name" value="Tln_factor_SUA5"/>
    <property type="match status" value="1"/>
</dbReference>
<dbReference type="GO" id="GO:0000049">
    <property type="term" value="F:tRNA binding"/>
    <property type="evidence" value="ECO:0007669"/>
    <property type="project" value="TreeGrafter"/>
</dbReference>
<dbReference type="Pfam" id="PF03481">
    <property type="entry name" value="Sua5_C"/>
    <property type="match status" value="1"/>
</dbReference>
<evidence type="ECO:0000256" key="6">
    <source>
        <dbReference type="ARBA" id="ARBA00022679"/>
    </source>
</evidence>
<feature type="binding site" evidence="14">
    <location>
        <position position="195"/>
    </location>
    <ligand>
        <name>ATP</name>
        <dbReference type="ChEBI" id="CHEBI:30616"/>
    </ligand>
</feature>
<dbReference type="Proteomes" id="UP000076404">
    <property type="component" value="Chromosome"/>
</dbReference>
<feature type="binding site" evidence="14">
    <location>
        <position position="248"/>
    </location>
    <ligand>
        <name>ATP</name>
        <dbReference type="ChEBI" id="CHEBI:30616"/>
    </ligand>
</feature>
<dbReference type="InterPro" id="IPR038385">
    <property type="entry name" value="Sua5/YwlC_C"/>
</dbReference>
<protein>
    <recommendedName>
        <fullName evidence="4 13">Threonylcarbamoyl-AMP synthase</fullName>
        <shortName evidence="13">TC-AMP synthase</shortName>
        <ecNumber evidence="3 13">2.7.7.87</ecNumber>
    </recommendedName>
    <alternativeName>
        <fullName evidence="11 13">L-threonylcarbamoyladenylate synthase</fullName>
    </alternativeName>
</protein>